<accession>A0A7J2U570</accession>
<sequence length="106" mass="12177">MATGILQLKPREESFYRILFEKLMKIDITVLGEGQSDVEVSKAVFNKLIGASNRFVIGFTDYEGFRNVEYMAKVIARLVGLQLKASPFKAGMERKVYKFSLFNRSW</sequence>
<proteinExistence type="predicted"/>
<evidence type="ECO:0000313" key="1">
    <source>
        <dbReference type="EMBL" id="HEM67467.1"/>
    </source>
</evidence>
<organism evidence="1">
    <name type="scientific">Ignisphaera aggregans</name>
    <dbReference type="NCBI Taxonomy" id="334771"/>
    <lineage>
        <taxon>Archaea</taxon>
        <taxon>Thermoproteota</taxon>
        <taxon>Thermoprotei</taxon>
        <taxon>Desulfurococcales</taxon>
        <taxon>Desulfurococcaceae</taxon>
        <taxon>Ignisphaera</taxon>
    </lineage>
</organism>
<protein>
    <submittedName>
        <fullName evidence="1">Uncharacterized protein</fullName>
    </submittedName>
</protein>
<reference evidence="1" key="1">
    <citation type="journal article" date="2020" name="mSystems">
        <title>Genome- and Community-Level Interaction Insights into Carbon Utilization and Element Cycling Functions of Hydrothermarchaeota in Hydrothermal Sediment.</title>
        <authorList>
            <person name="Zhou Z."/>
            <person name="Liu Y."/>
            <person name="Xu W."/>
            <person name="Pan J."/>
            <person name="Luo Z.H."/>
            <person name="Li M."/>
        </authorList>
    </citation>
    <scope>NUCLEOTIDE SEQUENCE [LARGE SCALE GENOMIC DNA]</scope>
    <source>
        <strain evidence="1">SpSt-125</strain>
    </source>
</reference>
<name>A0A7J2U570_9CREN</name>
<dbReference type="EMBL" id="DSEU01000052">
    <property type="protein sequence ID" value="HEM67467.1"/>
    <property type="molecule type" value="Genomic_DNA"/>
</dbReference>
<gene>
    <name evidence="1" type="ORF">ENO26_07905</name>
</gene>
<dbReference type="AlphaFoldDB" id="A0A7J2U570"/>
<comment type="caution">
    <text evidence="1">The sequence shown here is derived from an EMBL/GenBank/DDBJ whole genome shotgun (WGS) entry which is preliminary data.</text>
</comment>